<keyword evidence="3" id="KW-1185">Reference proteome</keyword>
<evidence type="ECO:0000313" key="2">
    <source>
        <dbReference type="EMBL" id="KAJ8884272.1"/>
    </source>
</evidence>
<comment type="caution">
    <text evidence="2">The sequence shown here is derived from an EMBL/GenBank/DDBJ whole genome shotgun (WGS) entry which is preliminary data.</text>
</comment>
<dbReference type="PANTHER" id="PTHR34343:SF1">
    <property type="entry name" value="SEROLOGICALLY DEFINED COLON CANCER ANTIGEN 8"/>
    <property type="match status" value="1"/>
</dbReference>
<evidence type="ECO:0000256" key="1">
    <source>
        <dbReference type="SAM" id="Coils"/>
    </source>
</evidence>
<proteinExistence type="predicted"/>
<dbReference type="Proteomes" id="UP001159363">
    <property type="component" value="Chromosome 4"/>
</dbReference>
<dbReference type="PANTHER" id="PTHR34343">
    <property type="entry name" value="SEROLOGICALLY DEFINED COLON CANCER ANTIGEN 8"/>
    <property type="match status" value="1"/>
</dbReference>
<organism evidence="2 3">
    <name type="scientific">Dryococelus australis</name>
    <dbReference type="NCBI Taxonomy" id="614101"/>
    <lineage>
        <taxon>Eukaryota</taxon>
        <taxon>Metazoa</taxon>
        <taxon>Ecdysozoa</taxon>
        <taxon>Arthropoda</taxon>
        <taxon>Hexapoda</taxon>
        <taxon>Insecta</taxon>
        <taxon>Pterygota</taxon>
        <taxon>Neoptera</taxon>
        <taxon>Polyneoptera</taxon>
        <taxon>Phasmatodea</taxon>
        <taxon>Verophasmatodea</taxon>
        <taxon>Anareolatae</taxon>
        <taxon>Phasmatidae</taxon>
        <taxon>Eurycanthinae</taxon>
        <taxon>Dryococelus</taxon>
    </lineage>
</organism>
<evidence type="ECO:0000313" key="3">
    <source>
        <dbReference type="Proteomes" id="UP001159363"/>
    </source>
</evidence>
<accession>A0ABQ9HJ56</accession>
<dbReference type="InterPro" id="IPR031887">
    <property type="entry name" value="SDCCAG8"/>
</dbReference>
<protein>
    <submittedName>
        <fullName evidence="2">Uncharacterized protein</fullName>
    </submittedName>
</protein>
<gene>
    <name evidence="2" type="ORF">PR048_016129</name>
</gene>
<reference evidence="2 3" key="1">
    <citation type="submission" date="2023-02" db="EMBL/GenBank/DDBJ databases">
        <title>LHISI_Scaffold_Assembly.</title>
        <authorList>
            <person name="Stuart O.P."/>
            <person name="Cleave R."/>
            <person name="Magrath M.J.L."/>
            <person name="Mikheyev A.S."/>
        </authorList>
    </citation>
    <scope>NUCLEOTIDE SEQUENCE [LARGE SCALE GENOMIC DNA]</scope>
    <source>
        <strain evidence="2">Daus_M_001</strain>
        <tissue evidence="2">Leg muscle</tissue>
    </source>
</reference>
<name>A0ABQ9HJ56_9NEOP</name>
<feature type="coiled-coil region" evidence="1">
    <location>
        <begin position="46"/>
        <end position="101"/>
    </location>
</feature>
<dbReference type="EMBL" id="JARBHB010000005">
    <property type="protein sequence ID" value="KAJ8884272.1"/>
    <property type="molecule type" value="Genomic_DNA"/>
</dbReference>
<keyword evidence="1" id="KW-0175">Coiled coil</keyword>
<sequence length="108" mass="12060">MLLVINVHISVVSELLCSYIAAGLQSEVMQATVERGSVEQELAASRLAAERAERDARQEVSRLQAEVTALRQRLDRADADLMHSRRENLRLAEQIASLEREVCLLFAA</sequence>